<reference evidence="1 2" key="2">
    <citation type="journal article" date="2017" name="Front. Plant Sci.">
        <title>Gene Classification and Mining of Molecular Markers Useful in Red Clover (Trifolium pratense) Breeding.</title>
        <authorList>
            <person name="Istvanek J."/>
            <person name="Dluhosova J."/>
            <person name="Dluhos P."/>
            <person name="Patkova L."/>
            <person name="Nedelnik J."/>
            <person name="Repkova J."/>
        </authorList>
    </citation>
    <scope>NUCLEOTIDE SEQUENCE [LARGE SCALE GENOMIC DNA]</scope>
    <source>
        <strain evidence="2">cv. Tatra</strain>
        <tissue evidence="1">Young leaves</tissue>
    </source>
</reference>
<dbReference type="AlphaFoldDB" id="A0A2K3KF39"/>
<evidence type="ECO:0000313" key="1">
    <source>
        <dbReference type="EMBL" id="PNX64873.1"/>
    </source>
</evidence>
<reference evidence="1 2" key="1">
    <citation type="journal article" date="2014" name="Am. J. Bot.">
        <title>Genome assembly and annotation for red clover (Trifolium pratense; Fabaceae).</title>
        <authorList>
            <person name="Istvanek J."/>
            <person name="Jaros M."/>
            <person name="Krenek A."/>
            <person name="Repkova J."/>
        </authorList>
    </citation>
    <scope>NUCLEOTIDE SEQUENCE [LARGE SCALE GENOMIC DNA]</scope>
    <source>
        <strain evidence="2">cv. Tatra</strain>
        <tissue evidence="1">Young leaves</tissue>
    </source>
</reference>
<organism evidence="1 2">
    <name type="scientific">Trifolium pratense</name>
    <name type="common">Red clover</name>
    <dbReference type="NCBI Taxonomy" id="57577"/>
    <lineage>
        <taxon>Eukaryota</taxon>
        <taxon>Viridiplantae</taxon>
        <taxon>Streptophyta</taxon>
        <taxon>Embryophyta</taxon>
        <taxon>Tracheophyta</taxon>
        <taxon>Spermatophyta</taxon>
        <taxon>Magnoliopsida</taxon>
        <taxon>eudicotyledons</taxon>
        <taxon>Gunneridae</taxon>
        <taxon>Pentapetalae</taxon>
        <taxon>rosids</taxon>
        <taxon>fabids</taxon>
        <taxon>Fabales</taxon>
        <taxon>Fabaceae</taxon>
        <taxon>Papilionoideae</taxon>
        <taxon>50 kb inversion clade</taxon>
        <taxon>NPAAA clade</taxon>
        <taxon>Hologalegina</taxon>
        <taxon>IRL clade</taxon>
        <taxon>Trifolieae</taxon>
        <taxon>Trifolium</taxon>
    </lineage>
</organism>
<proteinExistence type="predicted"/>
<protein>
    <submittedName>
        <fullName evidence="1">Uncharacterized protein</fullName>
    </submittedName>
</protein>
<accession>A0A2K3KF39</accession>
<gene>
    <name evidence="1" type="ORF">L195_g062324</name>
</gene>
<feature type="non-terminal residue" evidence="1">
    <location>
        <position position="1"/>
    </location>
</feature>
<dbReference type="Proteomes" id="UP000236291">
    <property type="component" value="Unassembled WGS sequence"/>
</dbReference>
<sequence>RVDCEEGRWKLPLGLFVRELPWKRKRWDWWPFTIDKSAGGSNNHH</sequence>
<comment type="caution">
    <text evidence="1">The sequence shown here is derived from an EMBL/GenBank/DDBJ whole genome shotgun (WGS) entry which is preliminary data.</text>
</comment>
<dbReference type="EMBL" id="ASHM01171604">
    <property type="protein sequence ID" value="PNX64873.1"/>
    <property type="molecule type" value="Genomic_DNA"/>
</dbReference>
<name>A0A2K3KF39_TRIPR</name>
<evidence type="ECO:0000313" key="2">
    <source>
        <dbReference type="Proteomes" id="UP000236291"/>
    </source>
</evidence>